<dbReference type="OrthoDB" id="886570at2"/>
<gene>
    <name evidence="8" type="ORF">FPZ49_34320</name>
</gene>
<keyword evidence="5 7" id="KW-1133">Transmembrane helix</keyword>
<dbReference type="InterPro" id="IPR032808">
    <property type="entry name" value="DoxX"/>
</dbReference>
<dbReference type="PANTHER" id="PTHR33452:SF1">
    <property type="entry name" value="INNER MEMBRANE PROTEIN YPHA-RELATED"/>
    <property type="match status" value="1"/>
</dbReference>
<evidence type="ECO:0000256" key="6">
    <source>
        <dbReference type="ARBA" id="ARBA00023136"/>
    </source>
</evidence>
<comment type="subcellular location">
    <subcellularLocation>
        <location evidence="1">Cell membrane</location>
        <topology evidence="1">Multi-pass membrane protein</topology>
    </subcellularLocation>
</comment>
<keyword evidence="6 7" id="KW-0472">Membrane</keyword>
<dbReference type="EMBL" id="VNJI01000089">
    <property type="protein sequence ID" value="TVX98822.1"/>
    <property type="molecule type" value="Genomic_DNA"/>
</dbReference>
<dbReference type="Pfam" id="PF07681">
    <property type="entry name" value="DoxX"/>
    <property type="match status" value="1"/>
</dbReference>
<dbReference type="AlphaFoldDB" id="A0A559JG19"/>
<evidence type="ECO:0000256" key="5">
    <source>
        <dbReference type="ARBA" id="ARBA00022989"/>
    </source>
</evidence>
<dbReference type="InterPro" id="IPR051907">
    <property type="entry name" value="DoxX-like_oxidoreductase"/>
</dbReference>
<name>A0A559JG19_9BACL</name>
<keyword evidence="9" id="KW-1185">Reference proteome</keyword>
<evidence type="ECO:0000256" key="2">
    <source>
        <dbReference type="ARBA" id="ARBA00006679"/>
    </source>
</evidence>
<feature type="transmembrane region" description="Helical" evidence="7">
    <location>
        <begin position="71"/>
        <end position="91"/>
    </location>
</feature>
<reference evidence="8 9" key="1">
    <citation type="submission" date="2019-07" db="EMBL/GenBank/DDBJ databases">
        <authorList>
            <person name="Kim J."/>
        </authorList>
    </citation>
    <scope>NUCLEOTIDE SEQUENCE [LARGE SCALE GENOMIC DNA]</scope>
    <source>
        <strain evidence="8 9">JC52</strain>
    </source>
</reference>
<evidence type="ECO:0000313" key="9">
    <source>
        <dbReference type="Proteomes" id="UP000317036"/>
    </source>
</evidence>
<evidence type="ECO:0000256" key="4">
    <source>
        <dbReference type="ARBA" id="ARBA00022692"/>
    </source>
</evidence>
<feature type="transmembrane region" description="Helical" evidence="7">
    <location>
        <begin position="103"/>
        <end position="122"/>
    </location>
</feature>
<sequence length="138" mass="14689">MKNQIGVFILRVVLGVTFLVHGLVKFQTIDGISGWFQSIGLPSFMAYGVTGIEILGGIGLIIGLGTRIISVIISALMIGATIKVKLAVGFLGNGQLAGWELDLALLAIAIYLAISGSYALSLDGFIKRDNKYYSHDKS</sequence>
<dbReference type="GO" id="GO:0005886">
    <property type="term" value="C:plasma membrane"/>
    <property type="evidence" value="ECO:0007669"/>
    <property type="project" value="UniProtKB-SubCell"/>
</dbReference>
<feature type="transmembrane region" description="Helical" evidence="7">
    <location>
        <begin position="44"/>
        <end position="64"/>
    </location>
</feature>
<comment type="caution">
    <text evidence="8">The sequence shown here is derived from an EMBL/GenBank/DDBJ whole genome shotgun (WGS) entry which is preliminary data.</text>
</comment>
<keyword evidence="3" id="KW-1003">Cell membrane</keyword>
<protein>
    <submittedName>
        <fullName evidence="8">DoxX family protein</fullName>
    </submittedName>
</protein>
<evidence type="ECO:0000256" key="7">
    <source>
        <dbReference type="SAM" id="Phobius"/>
    </source>
</evidence>
<evidence type="ECO:0000256" key="3">
    <source>
        <dbReference type="ARBA" id="ARBA00022475"/>
    </source>
</evidence>
<organism evidence="8 9">
    <name type="scientific">Paenibacillus cremeus</name>
    <dbReference type="NCBI Taxonomy" id="2163881"/>
    <lineage>
        <taxon>Bacteria</taxon>
        <taxon>Bacillati</taxon>
        <taxon>Bacillota</taxon>
        <taxon>Bacilli</taxon>
        <taxon>Bacillales</taxon>
        <taxon>Paenibacillaceae</taxon>
        <taxon>Paenibacillus</taxon>
    </lineage>
</organism>
<keyword evidence="4 7" id="KW-0812">Transmembrane</keyword>
<comment type="similarity">
    <text evidence="2">Belongs to the DoxX family.</text>
</comment>
<evidence type="ECO:0000256" key="1">
    <source>
        <dbReference type="ARBA" id="ARBA00004651"/>
    </source>
</evidence>
<proteinExistence type="inferred from homology"/>
<dbReference type="PANTHER" id="PTHR33452">
    <property type="entry name" value="OXIDOREDUCTASE CATD-RELATED"/>
    <property type="match status" value="1"/>
</dbReference>
<evidence type="ECO:0000313" key="8">
    <source>
        <dbReference type="EMBL" id="TVX98822.1"/>
    </source>
</evidence>
<accession>A0A559JG19</accession>
<dbReference type="RefSeq" id="WP_144855075.1">
    <property type="nucleotide sequence ID" value="NZ_VNJI01000089.1"/>
</dbReference>
<dbReference type="Proteomes" id="UP000317036">
    <property type="component" value="Unassembled WGS sequence"/>
</dbReference>
<feature type="transmembrane region" description="Helical" evidence="7">
    <location>
        <begin position="7"/>
        <end position="24"/>
    </location>
</feature>